<dbReference type="Gene3D" id="3.40.50.150">
    <property type="entry name" value="Vaccinia Virus protein VP39"/>
    <property type="match status" value="1"/>
</dbReference>
<dbReference type="RefSeq" id="WP_074765956.1">
    <property type="nucleotide sequence ID" value="NZ_FNWO01000003.1"/>
</dbReference>
<dbReference type="GO" id="GO:0032259">
    <property type="term" value="P:methylation"/>
    <property type="evidence" value="ECO:0007669"/>
    <property type="project" value="UniProtKB-KW"/>
</dbReference>
<accession>A0A1H6H8G6</accession>
<dbReference type="GO" id="GO:0008168">
    <property type="term" value="F:methyltransferase activity"/>
    <property type="evidence" value="ECO:0007669"/>
    <property type="project" value="UniProtKB-KW"/>
</dbReference>
<sequence>MAKDLSWLAACHRPEVLIDIGANDGAYGAYLRKLFGASTAHAFEPLPQHAETLTTQGSR</sequence>
<dbReference type="EMBL" id="FNWO01000003">
    <property type="protein sequence ID" value="SEH30263.1"/>
    <property type="molecule type" value="Genomic_DNA"/>
</dbReference>
<dbReference type="Proteomes" id="UP000182983">
    <property type="component" value="Unassembled WGS sequence"/>
</dbReference>
<dbReference type="InterPro" id="IPR029063">
    <property type="entry name" value="SAM-dependent_MTases_sf"/>
</dbReference>
<keyword evidence="2" id="KW-1185">Reference proteome</keyword>
<proteinExistence type="predicted"/>
<evidence type="ECO:0000313" key="1">
    <source>
        <dbReference type="EMBL" id="SEH30263.1"/>
    </source>
</evidence>
<keyword evidence="1" id="KW-0489">Methyltransferase</keyword>
<organism evidence="1 2">
    <name type="scientific">Magnetospirillum fulvum</name>
    <name type="common">Rhodospirillum fulvum</name>
    <dbReference type="NCBI Taxonomy" id="1082"/>
    <lineage>
        <taxon>Bacteria</taxon>
        <taxon>Pseudomonadati</taxon>
        <taxon>Pseudomonadota</taxon>
        <taxon>Alphaproteobacteria</taxon>
        <taxon>Rhodospirillales</taxon>
        <taxon>Rhodospirillaceae</taxon>
        <taxon>Magnetospirillum</taxon>
    </lineage>
</organism>
<dbReference type="SUPFAM" id="SSF53335">
    <property type="entry name" value="S-adenosyl-L-methionine-dependent methyltransferases"/>
    <property type="match status" value="1"/>
</dbReference>
<protein>
    <submittedName>
        <fullName evidence="1">Methyltransferase, FkbM family</fullName>
    </submittedName>
</protein>
<evidence type="ECO:0000313" key="2">
    <source>
        <dbReference type="Proteomes" id="UP000182983"/>
    </source>
</evidence>
<reference evidence="2" key="1">
    <citation type="submission" date="2016-10" db="EMBL/GenBank/DDBJ databases">
        <authorList>
            <person name="Varghese N."/>
            <person name="Submissions S."/>
        </authorList>
    </citation>
    <scope>NUCLEOTIDE SEQUENCE [LARGE SCALE GENOMIC DNA]</scope>
    <source>
        <strain evidence="2">DSM 13234</strain>
    </source>
</reference>
<dbReference type="AlphaFoldDB" id="A0A1H6H8G6"/>
<name>A0A1H6H8G6_MAGFU</name>
<gene>
    <name evidence="1" type="ORF">SAMN04244559_00886</name>
</gene>
<dbReference type="OrthoDB" id="9814604at2"/>
<keyword evidence="1" id="KW-0808">Transferase</keyword>